<proteinExistence type="predicted"/>
<dbReference type="PANTHER" id="PTHR33327">
    <property type="entry name" value="ENDONUCLEASE"/>
    <property type="match status" value="1"/>
</dbReference>
<gene>
    <name evidence="1" type="primary">pol_3807</name>
    <name evidence="1" type="ORF">TNCT_473401</name>
</gene>
<dbReference type="OrthoDB" id="6423908at2759"/>
<comment type="caution">
    <text evidence="1">The sequence shown here is derived from an EMBL/GenBank/DDBJ whole genome shotgun (WGS) entry which is preliminary data.</text>
</comment>
<organism evidence="1 2">
    <name type="scientific">Trichonephila clavata</name>
    <name type="common">Joro spider</name>
    <name type="synonym">Nephila clavata</name>
    <dbReference type="NCBI Taxonomy" id="2740835"/>
    <lineage>
        <taxon>Eukaryota</taxon>
        <taxon>Metazoa</taxon>
        <taxon>Ecdysozoa</taxon>
        <taxon>Arthropoda</taxon>
        <taxon>Chelicerata</taxon>
        <taxon>Arachnida</taxon>
        <taxon>Araneae</taxon>
        <taxon>Araneomorphae</taxon>
        <taxon>Entelegynae</taxon>
        <taxon>Araneoidea</taxon>
        <taxon>Nephilidae</taxon>
        <taxon>Trichonephila</taxon>
    </lineage>
</organism>
<protein>
    <submittedName>
        <fullName evidence="1">Retrovirus-related Pol polyprotein from transposon opus</fullName>
    </submittedName>
</protein>
<accession>A0A8X6HX49</accession>
<dbReference type="AlphaFoldDB" id="A0A8X6HX49"/>
<sequence>MSLPIGESSQQEIRQLLSGEVLGNRKPSDLLKNMTRWSEKGKVSEKCMLGLFWQRLPASVQTILAADADLTLDKAAKILARILEVTPIPMEINAVNKNNINSFKQKLLCEIQKLNSRKNRVFSTFFSLS</sequence>
<dbReference type="EMBL" id="BMAO01012662">
    <property type="protein sequence ID" value="GFQ83087.1"/>
    <property type="molecule type" value="Genomic_DNA"/>
</dbReference>
<name>A0A8X6HX49_TRICU</name>
<reference evidence="1" key="1">
    <citation type="submission" date="2020-07" db="EMBL/GenBank/DDBJ databases">
        <title>Multicomponent nature underlies the extraordinary mechanical properties of spider dragline silk.</title>
        <authorList>
            <person name="Kono N."/>
            <person name="Nakamura H."/>
            <person name="Mori M."/>
            <person name="Yoshida Y."/>
            <person name="Ohtoshi R."/>
            <person name="Malay A.D."/>
            <person name="Moran D.A.P."/>
            <person name="Tomita M."/>
            <person name="Numata K."/>
            <person name="Arakawa K."/>
        </authorList>
    </citation>
    <scope>NUCLEOTIDE SEQUENCE</scope>
</reference>
<evidence type="ECO:0000313" key="2">
    <source>
        <dbReference type="Proteomes" id="UP000887116"/>
    </source>
</evidence>
<evidence type="ECO:0000313" key="1">
    <source>
        <dbReference type="EMBL" id="GFQ83087.1"/>
    </source>
</evidence>
<dbReference type="Proteomes" id="UP000887116">
    <property type="component" value="Unassembled WGS sequence"/>
</dbReference>
<dbReference type="PANTHER" id="PTHR33327:SF3">
    <property type="entry name" value="RNA-DIRECTED DNA POLYMERASE"/>
    <property type="match status" value="1"/>
</dbReference>
<keyword evidence="2" id="KW-1185">Reference proteome</keyword>